<evidence type="ECO:0000313" key="3">
    <source>
        <dbReference type="Proteomes" id="UP001142374"/>
    </source>
</evidence>
<organism evidence="2 3">
    <name type="scientific">Streptomyces telluris</name>
    <dbReference type="NCBI Taxonomy" id="2720021"/>
    <lineage>
        <taxon>Bacteria</taxon>
        <taxon>Bacillati</taxon>
        <taxon>Actinomycetota</taxon>
        <taxon>Actinomycetes</taxon>
        <taxon>Kitasatosporales</taxon>
        <taxon>Streptomycetaceae</taxon>
        <taxon>Streptomyces</taxon>
    </lineage>
</organism>
<evidence type="ECO:0000313" key="2">
    <source>
        <dbReference type="EMBL" id="MCQ8769839.1"/>
    </source>
</evidence>
<proteinExistence type="predicted"/>
<feature type="region of interest" description="Disordered" evidence="1">
    <location>
        <begin position="28"/>
        <end position="53"/>
    </location>
</feature>
<protein>
    <submittedName>
        <fullName evidence="2">Uncharacterized protein</fullName>
    </submittedName>
</protein>
<dbReference type="Proteomes" id="UP001142374">
    <property type="component" value="Unassembled WGS sequence"/>
</dbReference>
<dbReference type="EMBL" id="JANIID010000005">
    <property type="protein sequence ID" value="MCQ8769839.1"/>
    <property type="molecule type" value="Genomic_DNA"/>
</dbReference>
<sequence length="53" mass="5417">MALGTESTWTGQGCGCIDDALEAGGTRVLPPAGTTTVRWPVGSTAQKQQPVQS</sequence>
<dbReference type="RefSeq" id="WP_168092299.1">
    <property type="nucleotide sequence ID" value="NZ_JAATER010000065.1"/>
</dbReference>
<accession>A0A9X2LF68</accession>
<evidence type="ECO:0000256" key="1">
    <source>
        <dbReference type="SAM" id="MobiDB-lite"/>
    </source>
</evidence>
<reference evidence="2" key="1">
    <citation type="submission" date="2022-06" db="EMBL/GenBank/DDBJ databases">
        <title>WGS of actinobacteria.</title>
        <authorList>
            <person name="Thawai C."/>
        </authorList>
    </citation>
    <scope>NUCLEOTIDE SEQUENCE</scope>
    <source>
        <strain evidence="2">AA8</strain>
    </source>
</reference>
<dbReference type="AlphaFoldDB" id="A0A9X2LF68"/>
<name>A0A9X2LF68_9ACTN</name>
<comment type="caution">
    <text evidence="2">The sequence shown here is derived from an EMBL/GenBank/DDBJ whole genome shotgun (WGS) entry which is preliminary data.</text>
</comment>
<gene>
    <name evidence="2" type="ORF">NQU55_08595</name>
</gene>
<feature type="compositionally biased region" description="Polar residues" evidence="1">
    <location>
        <begin position="33"/>
        <end position="53"/>
    </location>
</feature>
<keyword evidence="3" id="KW-1185">Reference proteome</keyword>